<dbReference type="PANTHER" id="PTHR45418:SF1">
    <property type="entry name" value="CANCER_TESTIS ANTIGEN 55"/>
    <property type="match status" value="1"/>
</dbReference>
<dbReference type="FunFam" id="3.40.50.300:FF:000864">
    <property type="entry name" value="Mov10-like RISC complex RNA helicase 1"/>
    <property type="match status" value="1"/>
</dbReference>
<dbReference type="CDD" id="cd18808">
    <property type="entry name" value="SF1_C_Upf1"/>
    <property type="match status" value="1"/>
</dbReference>
<dbReference type="InterPro" id="IPR041679">
    <property type="entry name" value="DNA2/NAM7-like_C"/>
</dbReference>
<dbReference type="EC" id="3.6.4.13" evidence="3"/>
<dbReference type="Proteomes" id="UP000008672">
    <property type="component" value="Unassembled WGS sequence"/>
</dbReference>
<keyword evidence="7" id="KW-0347">Helicase</keyword>
<reference evidence="15" key="2">
    <citation type="submission" date="2025-08" db="UniProtKB">
        <authorList>
            <consortium name="Ensembl"/>
        </authorList>
    </citation>
    <scope>IDENTIFICATION</scope>
</reference>
<reference evidence="16" key="1">
    <citation type="submission" date="2011-08" db="EMBL/GenBank/DDBJ databases">
        <title>The draft genome of Latimeria chalumnae.</title>
        <authorList>
            <person name="Di Palma F."/>
            <person name="Alfoldi J."/>
            <person name="Johnson J."/>
            <person name="Berlin A."/>
            <person name="Gnerre S."/>
            <person name="Jaffe D."/>
            <person name="MacCallum I."/>
            <person name="Young S."/>
            <person name="Walker B.J."/>
            <person name="Lander E."/>
            <person name="Lindblad-Toh K."/>
        </authorList>
    </citation>
    <scope>NUCLEOTIDE SEQUENCE [LARGE SCALE GENOMIC DNA]</scope>
    <source>
        <strain evidence="16">Wild caught</strain>
    </source>
</reference>
<dbReference type="GO" id="GO:0005524">
    <property type="term" value="F:ATP binding"/>
    <property type="evidence" value="ECO:0007669"/>
    <property type="project" value="UniProtKB-KW"/>
</dbReference>
<dbReference type="EMBL" id="AFYH01200771">
    <property type="status" value="NOT_ANNOTATED_CDS"/>
    <property type="molecule type" value="Genomic_DNA"/>
</dbReference>
<protein>
    <recommendedName>
        <fullName evidence="3">RNA helicase</fullName>
        <ecNumber evidence="3">3.6.4.13</ecNumber>
    </recommendedName>
</protein>
<reference evidence="15" key="3">
    <citation type="submission" date="2025-09" db="UniProtKB">
        <authorList>
            <consortium name="Ensembl"/>
        </authorList>
    </citation>
    <scope>IDENTIFICATION</scope>
</reference>
<dbReference type="STRING" id="7897.ENSLACP00000009352"/>
<feature type="domain" description="Helicase MOV-10 helical" evidence="14">
    <location>
        <begin position="424"/>
        <end position="464"/>
    </location>
</feature>
<dbReference type="HOGENOM" id="CLU_001666_3_1_1"/>
<dbReference type="Pfam" id="PF13086">
    <property type="entry name" value="AAA_11"/>
    <property type="match status" value="2"/>
</dbReference>
<dbReference type="GO" id="GO:0031047">
    <property type="term" value="P:regulatory ncRNA-mediated gene silencing"/>
    <property type="evidence" value="ECO:0007669"/>
    <property type="project" value="UniProtKB-KW"/>
</dbReference>
<evidence type="ECO:0000259" key="14">
    <source>
        <dbReference type="Pfam" id="PF21635"/>
    </source>
</evidence>
<dbReference type="GeneTree" id="ENSGT00940000160150"/>
<dbReference type="eggNOG" id="KOG1804">
    <property type="taxonomic scope" value="Eukaryota"/>
</dbReference>
<dbReference type="EMBL" id="AFYH01200776">
    <property type="status" value="NOT_ANNOTATED_CDS"/>
    <property type="molecule type" value="Genomic_DNA"/>
</dbReference>
<keyword evidence="16" id="KW-1185">Reference proteome</keyword>
<dbReference type="InterPro" id="IPR047187">
    <property type="entry name" value="SF1_C_Upf1"/>
</dbReference>
<proteinExistence type="inferred from homology"/>
<keyword evidence="6" id="KW-0378">Hydrolase</keyword>
<evidence type="ECO:0000256" key="5">
    <source>
        <dbReference type="ARBA" id="ARBA00022741"/>
    </source>
</evidence>
<evidence type="ECO:0000256" key="9">
    <source>
        <dbReference type="ARBA" id="ARBA00023158"/>
    </source>
</evidence>
<dbReference type="GO" id="GO:0005737">
    <property type="term" value="C:cytoplasm"/>
    <property type="evidence" value="ECO:0007669"/>
    <property type="project" value="UniProtKB-SubCell"/>
</dbReference>
<evidence type="ECO:0000313" key="16">
    <source>
        <dbReference type="Proteomes" id="UP000008672"/>
    </source>
</evidence>
<evidence type="ECO:0000256" key="8">
    <source>
        <dbReference type="ARBA" id="ARBA00022840"/>
    </source>
</evidence>
<dbReference type="EMBL" id="AFYH01200775">
    <property type="status" value="NOT_ANNOTATED_CDS"/>
    <property type="molecule type" value="Genomic_DNA"/>
</dbReference>
<evidence type="ECO:0000259" key="13">
    <source>
        <dbReference type="Pfam" id="PF21634"/>
    </source>
</evidence>
<dbReference type="Pfam" id="PF13087">
    <property type="entry name" value="AAA_12"/>
    <property type="match status" value="1"/>
</dbReference>
<keyword evidence="8" id="KW-0067">ATP-binding</keyword>
<keyword evidence="5" id="KW-0547">Nucleotide-binding</keyword>
<dbReference type="EMBL" id="AFYH01200773">
    <property type="status" value="NOT_ANNOTATED_CDS"/>
    <property type="molecule type" value="Genomic_DNA"/>
</dbReference>
<dbReference type="InterPro" id="IPR027417">
    <property type="entry name" value="P-loop_NTPase"/>
</dbReference>
<evidence type="ECO:0000313" key="15">
    <source>
        <dbReference type="Ensembl" id="ENSLACP00000009352.1"/>
    </source>
</evidence>
<evidence type="ECO:0000256" key="7">
    <source>
        <dbReference type="ARBA" id="ARBA00022806"/>
    </source>
</evidence>
<dbReference type="FunCoup" id="H3AI81">
    <property type="interactions" value="186"/>
</dbReference>
<feature type="domain" description="Helicase MOV-10-like beta-barrel" evidence="13">
    <location>
        <begin position="473"/>
        <end position="540"/>
    </location>
</feature>
<evidence type="ECO:0000259" key="11">
    <source>
        <dbReference type="Pfam" id="PF13086"/>
    </source>
</evidence>
<dbReference type="GO" id="GO:0003724">
    <property type="term" value="F:RNA helicase activity"/>
    <property type="evidence" value="ECO:0007669"/>
    <property type="project" value="UniProtKB-EC"/>
</dbReference>
<dbReference type="GO" id="GO:0016787">
    <property type="term" value="F:hydrolase activity"/>
    <property type="evidence" value="ECO:0007669"/>
    <property type="project" value="UniProtKB-KW"/>
</dbReference>
<dbReference type="Pfam" id="PF21634">
    <property type="entry name" value="MOV-10_beta-barrel"/>
    <property type="match status" value="1"/>
</dbReference>
<dbReference type="EMBL" id="AFYH01200778">
    <property type="status" value="NOT_ANNOTATED_CDS"/>
    <property type="molecule type" value="Genomic_DNA"/>
</dbReference>
<feature type="domain" description="DNA2/NAM7 helicase helicase" evidence="11">
    <location>
        <begin position="667"/>
        <end position="761"/>
    </location>
</feature>
<dbReference type="EMBL" id="AFYH01200772">
    <property type="status" value="NOT_ANNOTATED_CDS"/>
    <property type="molecule type" value="Genomic_DNA"/>
</dbReference>
<evidence type="ECO:0000256" key="1">
    <source>
        <dbReference type="ARBA" id="ARBA00004496"/>
    </source>
</evidence>
<dbReference type="Gene3D" id="3.40.50.300">
    <property type="entry name" value="P-loop containing nucleotide triphosphate hydrolases"/>
    <property type="match status" value="2"/>
</dbReference>
<keyword evidence="4" id="KW-0963">Cytoplasm</keyword>
<dbReference type="Ensembl" id="ENSLACT00000009423.1">
    <property type="protein sequence ID" value="ENSLACP00000009352.1"/>
    <property type="gene ID" value="ENSLACG00000008250.1"/>
</dbReference>
<dbReference type="AlphaFoldDB" id="H3AI81"/>
<dbReference type="EMBL" id="AFYH01200780">
    <property type="status" value="NOT_ANNOTATED_CDS"/>
    <property type="molecule type" value="Genomic_DNA"/>
</dbReference>
<feature type="domain" description="DNA2/NAM7 helicase-like C-terminal" evidence="12">
    <location>
        <begin position="887"/>
        <end position="1072"/>
    </location>
</feature>
<dbReference type="PANTHER" id="PTHR45418">
    <property type="entry name" value="CANCER/TESTIS ANTIGEN 55"/>
    <property type="match status" value="1"/>
</dbReference>
<evidence type="ECO:0000256" key="10">
    <source>
        <dbReference type="ARBA" id="ARBA00047984"/>
    </source>
</evidence>
<dbReference type="OMA" id="VDDCWRH"/>
<dbReference type="SUPFAM" id="SSF52540">
    <property type="entry name" value="P-loop containing nucleoside triphosphate hydrolases"/>
    <property type="match status" value="1"/>
</dbReference>
<dbReference type="EMBL" id="AFYH01200777">
    <property type="status" value="NOT_ANNOTATED_CDS"/>
    <property type="molecule type" value="Genomic_DNA"/>
</dbReference>
<feature type="domain" description="DNA2/NAM7 helicase helicase" evidence="11">
    <location>
        <begin position="774"/>
        <end position="824"/>
    </location>
</feature>
<name>H3AI81_LATCH</name>
<evidence type="ECO:0000256" key="6">
    <source>
        <dbReference type="ARBA" id="ARBA00022801"/>
    </source>
</evidence>
<gene>
    <name evidence="15" type="primary">MOV10L1</name>
</gene>
<sequence>VEPFSDQWENDGSSGIEYCFPDSTNTKALIGSVTSCSKNGGYINETTYFSLDDVCEGFEPYKGDWVQAQYYINPTTWSSQACYVKPLRYKRVDKVKISTFLGTMGVIDGTIFFTMDSLRLPENYMPRKDDLVSVVVVESTQSCYMWRALCMAPIDENGISGPSGICTDEPIEAVLMRNKGGLEVSRMTHFGPVKQGESKDMVILIENKGNVTHKLLSCKLAGLEKGSQFKVELQDKDKLASSAMEKKMVEPKRNPTQPVQLKSYTGGRGIQMKDADLMTTNRYSPLQDQSGVSNVKESQNDVEQELTSVRSNDQDIVIPPGGAISLIITCEAKNLGRCKELLLLCFMDFIIGRYLEVNIVSEEECLIAATSPYHPVKYKLEQDLQPEQYKQVVTVHSTKRLLRRQLTSFLPHYPVPQKMRVCVESKTDVLVVEPSLAEPLNMSNYQKRFSALLWLEEIQAEMEINEFKMTGVIFKKNGNLLVLEVPGLAEGRPSVYIGDKVILKYPGYSSVAVEYSGLVTEIHEEEISLSFNSQFQETYDGEPMDVEYTLNRTTSRRCHFAVQQAPYLGETVLFPDKLLLQSPQVFSTWNESVDEVVDSDSNKQYGKLTVTVSSSHRGGEFNHFKEKLRPRNSLTLFKLEGGEKMWSRASGTRVSKKKECKFFNPMLNDHQKLAVKRILSGECRPIPYILFGPPGTGKTMTIIEAVLQIHYTLPGSRILACTPSNGAADLLCLRLHESNVLQPGDMVRVNATYRMEESVSDIVKMYSRNGENISQASRFRIIICTCSTAGLFCQIGIRIGHFTHVFVDEAGQATEPECLIPLVMVSEENGQIPLSGKPSPIGPLLKIRQANQRQYNVATKHQNPGTDFPQQTDTCFTQTDPHLLVLVTKLVKNYRSHAVLLNLPSELFYDKELKVCGDESVVNALCKWEKLPTKEFPIICHGLRGNEIREGNNPSWFNPAEAVQVMRYCCLLAKHGTEQVSVSDIGVIAPYKKQVEKIRILLRSVDLPEIKVGSVEEFQGQEYLVIIISTVRSSENKLDEDMRYVLGFLSNPKRFNVAITRPKALLIIVGNPHILVKDPCFSAFLEYCIVNGAYVGCNLPLELESLQ</sequence>
<dbReference type="EMBL" id="AFYH01200774">
    <property type="status" value="NOT_ANNOTATED_CDS"/>
    <property type="molecule type" value="Genomic_DNA"/>
</dbReference>
<evidence type="ECO:0000256" key="4">
    <source>
        <dbReference type="ARBA" id="ARBA00022490"/>
    </source>
</evidence>
<dbReference type="InParanoid" id="H3AI81"/>
<dbReference type="InterPro" id="IPR049080">
    <property type="entry name" value="MOV-10-like_beta-barrel"/>
</dbReference>
<dbReference type="EMBL" id="AFYH01200779">
    <property type="status" value="NOT_ANNOTATED_CDS"/>
    <property type="molecule type" value="Genomic_DNA"/>
</dbReference>
<dbReference type="InterPro" id="IPR049079">
    <property type="entry name" value="Mov-10_helical"/>
</dbReference>
<dbReference type="CDD" id="cd18078">
    <property type="entry name" value="DEXXQc_Mov10L1"/>
    <property type="match status" value="1"/>
</dbReference>
<evidence type="ECO:0000256" key="3">
    <source>
        <dbReference type="ARBA" id="ARBA00012552"/>
    </source>
</evidence>
<organism evidence="15 16">
    <name type="scientific">Latimeria chalumnae</name>
    <name type="common">Coelacanth</name>
    <dbReference type="NCBI Taxonomy" id="7897"/>
    <lineage>
        <taxon>Eukaryota</taxon>
        <taxon>Metazoa</taxon>
        <taxon>Chordata</taxon>
        <taxon>Craniata</taxon>
        <taxon>Vertebrata</taxon>
        <taxon>Euteleostomi</taxon>
        <taxon>Coelacanthiformes</taxon>
        <taxon>Coelacanthidae</taxon>
        <taxon>Latimeria</taxon>
    </lineage>
</organism>
<dbReference type="InterPro" id="IPR041677">
    <property type="entry name" value="DNA2/NAM7_AAA_11"/>
</dbReference>
<comment type="catalytic activity">
    <reaction evidence="10">
        <text>ATP + H2O = ADP + phosphate + H(+)</text>
        <dbReference type="Rhea" id="RHEA:13065"/>
        <dbReference type="ChEBI" id="CHEBI:15377"/>
        <dbReference type="ChEBI" id="CHEBI:15378"/>
        <dbReference type="ChEBI" id="CHEBI:30616"/>
        <dbReference type="ChEBI" id="CHEBI:43474"/>
        <dbReference type="ChEBI" id="CHEBI:456216"/>
        <dbReference type="EC" id="3.6.4.13"/>
    </reaction>
</comment>
<comment type="similarity">
    <text evidence="2">Belongs to the DNA2/NAM7 helicase family. SDE3 subfamily.</text>
</comment>
<evidence type="ECO:0000256" key="2">
    <source>
        <dbReference type="ARBA" id="ARBA00005601"/>
    </source>
</evidence>
<evidence type="ECO:0000259" key="12">
    <source>
        <dbReference type="Pfam" id="PF13087"/>
    </source>
</evidence>
<accession>H3AI81</accession>
<dbReference type="Pfam" id="PF21635">
    <property type="entry name" value="Mov-10_helical"/>
    <property type="match status" value="1"/>
</dbReference>
<keyword evidence="9" id="KW-0943">RNA-mediated gene silencing</keyword>
<comment type="subcellular location">
    <subcellularLocation>
        <location evidence="1">Cytoplasm</location>
    </subcellularLocation>
</comment>